<reference evidence="4 5" key="1">
    <citation type="submission" date="2023-05" db="EMBL/GenBank/DDBJ databases">
        <title>B98-5 Cell Line De Novo Hybrid Assembly: An Optical Mapping Approach.</title>
        <authorList>
            <person name="Kananen K."/>
            <person name="Auerbach J.A."/>
            <person name="Kautto E."/>
            <person name="Blachly J.S."/>
        </authorList>
    </citation>
    <scope>NUCLEOTIDE SEQUENCE [LARGE SCALE GENOMIC DNA]</scope>
    <source>
        <strain evidence="4">B95-8</strain>
        <tissue evidence="4">Cell line</tissue>
    </source>
</reference>
<feature type="coiled-coil region" evidence="3">
    <location>
        <begin position="328"/>
        <end position="381"/>
    </location>
</feature>
<dbReference type="Pfam" id="PF00435">
    <property type="entry name" value="Spectrin"/>
    <property type="match status" value="3"/>
</dbReference>
<sequence>MDLQVEESSPEPSSAPLKLSAHQWLRAELEAREKLWQRASQLGTPAKEVQEGLRALQDQRDQVFQGWARKQERLQAEQQEQLFLRECGHLEEILRAQEVSLETSPLGSSVEEVEQLIRKHNVFLKRLKALRGPRGQDPLPAVLQRRARVKELAESRGHALCASLLMAGFIQAATQAEDWIQEPIPAGDLREKLKPLLKHQAFEAEFRAHEEELEDKQKFLEFLQRVDLAEAWIQEKEVMVSAGDLGQDLEHCLQLRRRLHEFRGASAGDTVGDARIRSISDLSLQLKNRDPEEVKVICQRRSQLNNRWASFRGNLLRYQQQLEGALEIHTLSRELDNVTERIREKDALIQALDCGKDLESMQRLLRKHEELEREIHPIQTQKRREALDALHQAQNLQAMLQKLLVAPLLAALRKPGEC</sequence>
<keyword evidence="2" id="KW-0009">Actin-binding</keyword>
<comment type="caution">
    <text evidence="4">The sequence shown here is derived from an EMBL/GenBank/DDBJ whole genome shotgun (WGS) entry which is preliminary data.</text>
</comment>
<proteinExistence type="predicted"/>
<evidence type="ECO:0000313" key="5">
    <source>
        <dbReference type="Proteomes" id="UP001266305"/>
    </source>
</evidence>
<dbReference type="Proteomes" id="UP001266305">
    <property type="component" value="Unassembled WGS sequence"/>
</dbReference>
<name>A0ABQ9VJX3_SAGOE</name>
<dbReference type="SMART" id="SM00150">
    <property type="entry name" value="SPEC"/>
    <property type="match status" value="3"/>
</dbReference>
<evidence type="ECO:0000256" key="2">
    <source>
        <dbReference type="ARBA" id="ARBA00023203"/>
    </source>
</evidence>
<dbReference type="InterPro" id="IPR018159">
    <property type="entry name" value="Spectrin/alpha-actinin"/>
</dbReference>
<keyword evidence="3" id="KW-0175">Coiled coil</keyword>
<dbReference type="Gene3D" id="1.20.58.60">
    <property type="match status" value="3"/>
</dbReference>
<keyword evidence="5" id="KW-1185">Reference proteome</keyword>
<organism evidence="4 5">
    <name type="scientific">Saguinus oedipus</name>
    <name type="common">Cotton-top tamarin</name>
    <name type="synonym">Oedipomidas oedipus</name>
    <dbReference type="NCBI Taxonomy" id="9490"/>
    <lineage>
        <taxon>Eukaryota</taxon>
        <taxon>Metazoa</taxon>
        <taxon>Chordata</taxon>
        <taxon>Craniata</taxon>
        <taxon>Vertebrata</taxon>
        <taxon>Euteleostomi</taxon>
        <taxon>Mammalia</taxon>
        <taxon>Eutheria</taxon>
        <taxon>Euarchontoglires</taxon>
        <taxon>Primates</taxon>
        <taxon>Haplorrhini</taxon>
        <taxon>Platyrrhini</taxon>
        <taxon>Cebidae</taxon>
        <taxon>Callitrichinae</taxon>
        <taxon>Saguinus</taxon>
    </lineage>
</organism>
<dbReference type="CDD" id="cd00176">
    <property type="entry name" value="SPEC"/>
    <property type="match status" value="1"/>
</dbReference>
<accession>A0ABQ9VJX3</accession>
<dbReference type="EMBL" id="JASSZA010000006">
    <property type="protein sequence ID" value="KAK2109395.1"/>
    <property type="molecule type" value="Genomic_DNA"/>
</dbReference>
<keyword evidence="1" id="KW-0677">Repeat</keyword>
<evidence type="ECO:0000256" key="3">
    <source>
        <dbReference type="SAM" id="Coils"/>
    </source>
</evidence>
<gene>
    <name evidence="4" type="primary">SPTBN5_1</name>
    <name evidence="4" type="ORF">P7K49_014560</name>
</gene>
<dbReference type="PANTHER" id="PTHR11915">
    <property type="entry name" value="SPECTRIN/FILAMIN RELATED CYTOSKELETAL PROTEIN"/>
    <property type="match status" value="1"/>
</dbReference>
<protein>
    <submittedName>
        <fullName evidence="4">Spectrin beta chain, non-erythrocytic 5</fullName>
    </submittedName>
</protein>
<dbReference type="InterPro" id="IPR002017">
    <property type="entry name" value="Spectrin_repeat"/>
</dbReference>
<evidence type="ECO:0000256" key="1">
    <source>
        <dbReference type="ARBA" id="ARBA00022737"/>
    </source>
</evidence>
<dbReference type="SUPFAM" id="SSF46966">
    <property type="entry name" value="Spectrin repeat"/>
    <property type="match status" value="4"/>
</dbReference>
<evidence type="ECO:0000313" key="4">
    <source>
        <dbReference type="EMBL" id="KAK2109395.1"/>
    </source>
</evidence>